<accession>A0ACA9MCR8</accession>
<organism evidence="1 2">
    <name type="scientific">Acaulospora colombiana</name>
    <dbReference type="NCBI Taxonomy" id="27376"/>
    <lineage>
        <taxon>Eukaryota</taxon>
        <taxon>Fungi</taxon>
        <taxon>Fungi incertae sedis</taxon>
        <taxon>Mucoromycota</taxon>
        <taxon>Glomeromycotina</taxon>
        <taxon>Glomeromycetes</taxon>
        <taxon>Diversisporales</taxon>
        <taxon>Acaulosporaceae</taxon>
        <taxon>Acaulospora</taxon>
    </lineage>
</organism>
<comment type="caution">
    <text evidence="1">The sequence shown here is derived from an EMBL/GenBank/DDBJ whole genome shotgun (WGS) entry which is preliminary data.</text>
</comment>
<name>A0ACA9MCR8_9GLOM</name>
<protein>
    <submittedName>
        <fullName evidence="1">9925_t:CDS:1</fullName>
    </submittedName>
</protein>
<dbReference type="Proteomes" id="UP000789525">
    <property type="component" value="Unassembled WGS sequence"/>
</dbReference>
<reference evidence="1" key="1">
    <citation type="submission" date="2021-06" db="EMBL/GenBank/DDBJ databases">
        <authorList>
            <person name="Kallberg Y."/>
            <person name="Tangrot J."/>
            <person name="Rosling A."/>
        </authorList>
    </citation>
    <scope>NUCLEOTIDE SEQUENCE</scope>
    <source>
        <strain evidence="1">CL356</strain>
    </source>
</reference>
<gene>
    <name evidence="1" type="ORF">ACOLOM_LOCUS6082</name>
</gene>
<evidence type="ECO:0000313" key="2">
    <source>
        <dbReference type="Proteomes" id="UP000789525"/>
    </source>
</evidence>
<dbReference type="EMBL" id="CAJVPT010012026">
    <property type="protein sequence ID" value="CAG8584287.1"/>
    <property type="molecule type" value="Genomic_DNA"/>
</dbReference>
<keyword evidence="2" id="KW-1185">Reference proteome</keyword>
<sequence length="287" mass="31018">MQFSLATILAVLPLLAAASPIAQQPRVTIPLSKRSNVRRADGSVDIEVMKLQVAHSTGKILRGFDTYARNKGQRHSLAPPTSQKREVGHDELVDESSQLWQGKISVGTPPVEYTVDFDTGSSDLFLPAKDCDQTCKGHTPYDTSASSTSKALNKSFTLKYGDGSNVSGKQFTDTVEIAGLKATKQTLGAATTYSDGFGSSNFPADGLMGMGFQSISEYNAPPVFQSFVSQGQTSDPVFAMKLTEQGSELTLGGLADTLYKGDITYVPVTQEGYWQVNFDSLNRPFFR</sequence>
<proteinExistence type="predicted"/>
<evidence type="ECO:0000313" key="1">
    <source>
        <dbReference type="EMBL" id="CAG8584287.1"/>
    </source>
</evidence>